<dbReference type="Proteomes" id="UP000198894">
    <property type="component" value="Unassembled WGS sequence"/>
</dbReference>
<accession>A0A1G9BWL7</accession>
<reference evidence="2" key="1">
    <citation type="submission" date="2016-10" db="EMBL/GenBank/DDBJ databases">
        <authorList>
            <person name="Varghese N."/>
            <person name="Submissions S."/>
        </authorList>
    </citation>
    <scope>NUCLEOTIDE SEQUENCE [LARGE SCALE GENOMIC DNA]</scope>
    <source>
        <strain evidence="2">CGMCC 1.11022</strain>
    </source>
</reference>
<dbReference type="RefSeq" id="WP_091597052.1">
    <property type="nucleotide sequence ID" value="NZ_FNEE01000015.1"/>
</dbReference>
<proteinExistence type="predicted"/>
<name>A0A1G9BWL7_9HYPH</name>
<gene>
    <name evidence="1" type="ORF">SAMN05428953_11584</name>
</gene>
<protein>
    <submittedName>
        <fullName evidence="1">Uncharacterized protein</fullName>
    </submittedName>
</protein>
<dbReference type="AlphaFoldDB" id="A0A1G9BWL7"/>
<organism evidence="1 2">
    <name type="scientific">Mesorhizobium muleiense</name>
    <dbReference type="NCBI Taxonomy" id="1004279"/>
    <lineage>
        <taxon>Bacteria</taxon>
        <taxon>Pseudomonadati</taxon>
        <taxon>Pseudomonadota</taxon>
        <taxon>Alphaproteobacteria</taxon>
        <taxon>Hyphomicrobiales</taxon>
        <taxon>Phyllobacteriaceae</taxon>
        <taxon>Mesorhizobium</taxon>
    </lineage>
</organism>
<evidence type="ECO:0000313" key="1">
    <source>
        <dbReference type="EMBL" id="SDK43574.1"/>
    </source>
</evidence>
<keyword evidence="2" id="KW-1185">Reference proteome</keyword>
<dbReference type="EMBL" id="FNEE01000015">
    <property type="protein sequence ID" value="SDK43574.1"/>
    <property type="molecule type" value="Genomic_DNA"/>
</dbReference>
<evidence type="ECO:0000313" key="2">
    <source>
        <dbReference type="Proteomes" id="UP000198894"/>
    </source>
</evidence>
<sequence>MSAAPIVEPCVCSDVFVTGAAPLTFMGDNLRLTLFVSQRSYDGSPENAVVTKLVGSRSDRLEIAAAIVRGCYTLPGKAERNGERIFLEFLDAPAERH</sequence>